<dbReference type="Proteomes" id="UP000782610">
    <property type="component" value="Unassembled WGS sequence"/>
</dbReference>
<dbReference type="EMBL" id="JACRAF010000022">
    <property type="protein sequence ID" value="MBI4921661.1"/>
    <property type="molecule type" value="Genomic_DNA"/>
</dbReference>
<evidence type="ECO:0000256" key="2">
    <source>
        <dbReference type="ARBA" id="ARBA00012438"/>
    </source>
</evidence>
<organism evidence="6 7">
    <name type="scientific">Devosia nanyangense</name>
    <dbReference type="NCBI Taxonomy" id="1228055"/>
    <lineage>
        <taxon>Bacteria</taxon>
        <taxon>Pseudomonadati</taxon>
        <taxon>Pseudomonadota</taxon>
        <taxon>Alphaproteobacteria</taxon>
        <taxon>Hyphomicrobiales</taxon>
        <taxon>Devosiaceae</taxon>
        <taxon>Devosia</taxon>
    </lineage>
</organism>
<evidence type="ECO:0000313" key="7">
    <source>
        <dbReference type="Proteomes" id="UP000782610"/>
    </source>
</evidence>
<evidence type="ECO:0000256" key="1">
    <source>
        <dbReference type="ARBA" id="ARBA00000085"/>
    </source>
</evidence>
<feature type="domain" description="Cyclic nucleotide-binding" evidence="4">
    <location>
        <begin position="19"/>
        <end position="121"/>
    </location>
</feature>
<gene>
    <name evidence="6" type="ORF">HY834_07910</name>
</gene>
<sequence>MTAGTERDALHQVIRQVPLFAALTDAEIEQLGRASRRFAVAAGDVVIEEGAAGDSLFVVLDGELEVSKREGDRQTVLAARGAGEVLGEMSLLQQTPRTASARATRQTDLLEIGPEAFRTVLESDPAVASSILRTMAGRLRSTEASLVQREKLAALGTLAAGLAHELNNPAAAIQRAGQYLSEAFEQWPRATAVLRAIELTPAEQEQLGELERDLAAPGAAEAQSTLDERPLTSRLEALGVAEPWEVAPVLIASGWTLQQVEALAAIFPGAHLDAVLQWLRIGLTARQLIGEIRRSAQAISEIVRAVKSYAYLDQAPIQNVDLRASLEDTLMILKHKLKQGVQVERDFASDLPPIEAYGGELNQVWTNLIDNAVQAMDGKGMLQLRARRIGDEVEVRIADNGPGIPPEIAPRIFEPFFTTKAQGVGTGLGLHIAHNIVVNRHRGRIDFETQPGRTEFRVSLPIRLRREPESVTKEQTDG</sequence>
<dbReference type="SMART" id="SM00387">
    <property type="entry name" value="HATPase_c"/>
    <property type="match status" value="1"/>
</dbReference>
<dbReference type="AlphaFoldDB" id="A0A933L181"/>
<name>A0A933L181_9HYPH</name>
<dbReference type="PROSITE" id="PS50109">
    <property type="entry name" value="HIS_KIN"/>
    <property type="match status" value="1"/>
</dbReference>
<dbReference type="PRINTS" id="PR00344">
    <property type="entry name" value="BCTRLSENSOR"/>
</dbReference>
<feature type="domain" description="Histidine kinase" evidence="5">
    <location>
        <begin position="286"/>
        <end position="464"/>
    </location>
</feature>
<dbReference type="EC" id="2.7.13.3" evidence="2"/>
<dbReference type="InterPro" id="IPR004358">
    <property type="entry name" value="Sig_transdc_His_kin-like_C"/>
</dbReference>
<dbReference type="InterPro" id="IPR036890">
    <property type="entry name" value="HATPase_C_sf"/>
</dbReference>
<proteinExistence type="predicted"/>
<protein>
    <recommendedName>
        <fullName evidence="2">histidine kinase</fullName>
        <ecNumber evidence="2">2.7.13.3</ecNumber>
    </recommendedName>
</protein>
<dbReference type="SUPFAM" id="SSF55874">
    <property type="entry name" value="ATPase domain of HSP90 chaperone/DNA topoisomerase II/histidine kinase"/>
    <property type="match status" value="1"/>
</dbReference>
<evidence type="ECO:0000313" key="6">
    <source>
        <dbReference type="EMBL" id="MBI4921661.1"/>
    </source>
</evidence>
<dbReference type="InterPro" id="IPR003594">
    <property type="entry name" value="HATPase_dom"/>
</dbReference>
<dbReference type="PROSITE" id="PS00889">
    <property type="entry name" value="CNMP_BINDING_2"/>
    <property type="match status" value="1"/>
</dbReference>
<dbReference type="Pfam" id="PF00027">
    <property type="entry name" value="cNMP_binding"/>
    <property type="match status" value="1"/>
</dbReference>
<dbReference type="SMART" id="SM00100">
    <property type="entry name" value="cNMP"/>
    <property type="match status" value="1"/>
</dbReference>
<dbReference type="PANTHER" id="PTHR43065:SF48">
    <property type="entry name" value="HISTIDINE KINASE"/>
    <property type="match status" value="1"/>
</dbReference>
<accession>A0A933L181</accession>
<dbReference type="InterPro" id="IPR005467">
    <property type="entry name" value="His_kinase_dom"/>
</dbReference>
<reference evidence="6" key="1">
    <citation type="submission" date="2020-07" db="EMBL/GenBank/DDBJ databases">
        <title>Huge and variable diversity of episymbiotic CPR bacteria and DPANN archaea in groundwater ecosystems.</title>
        <authorList>
            <person name="He C.Y."/>
            <person name="Keren R."/>
            <person name="Whittaker M."/>
            <person name="Farag I.F."/>
            <person name="Doudna J."/>
            <person name="Cate J.H.D."/>
            <person name="Banfield J.F."/>
        </authorList>
    </citation>
    <scope>NUCLEOTIDE SEQUENCE</scope>
    <source>
        <strain evidence="6">NC_groundwater_1586_Pr3_B-0.1um_66_15</strain>
    </source>
</reference>
<keyword evidence="3" id="KW-0597">Phosphoprotein</keyword>
<dbReference type="Gene3D" id="3.30.565.10">
    <property type="entry name" value="Histidine kinase-like ATPase, C-terminal domain"/>
    <property type="match status" value="1"/>
</dbReference>
<evidence type="ECO:0000256" key="3">
    <source>
        <dbReference type="ARBA" id="ARBA00022553"/>
    </source>
</evidence>
<dbReference type="PROSITE" id="PS50042">
    <property type="entry name" value="CNMP_BINDING_3"/>
    <property type="match status" value="1"/>
</dbReference>
<dbReference type="PROSITE" id="PS00888">
    <property type="entry name" value="CNMP_BINDING_1"/>
    <property type="match status" value="1"/>
</dbReference>
<comment type="catalytic activity">
    <reaction evidence="1">
        <text>ATP + protein L-histidine = ADP + protein N-phospho-L-histidine.</text>
        <dbReference type="EC" id="2.7.13.3"/>
    </reaction>
</comment>
<evidence type="ECO:0000259" key="4">
    <source>
        <dbReference type="PROSITE" id="PS50042"/>
    </source>
</evidence>
<dbReference type="GO" id="GO:0000155">
    <property type="term" value="F:phosphorelay sensor kinase activity"/>
    <property type="evidence" value="ECO:0007669"/>
    <property type="project" value="InterPro"/>
</dbReference>
<dbReference type="InterPro" id="IPR014710">
    <property type="entry name" value="RmlC-like_jellyroll"/>
</dbReference>
<comment type="caution">
    <text evidence="6">The sequence shown here is derived from an EMBL/GenBank/DDBJ whole genome shotgun (WGS) entry which is preliminary data.</text>
</comment>
<dbReference type="Gene3D" id="2.60.120.10">
    <property type="entry name" value="Jelly Rolls"/>
    <property type="match status" value="1"/>
</dbReference>
<dbReference type="CDD" id="cd00082">
    <property type="entry name" value="HisKA"/>
    <property type="match status" value="1"/>
</dbReference>
<dbReference type="SUPFAM" id="SSF51206">
    <property type="entry name" value="cAMP-binding domain-like"/>
    <property type="match status" value="1"/>
</dbReference>
<dbReference type="CDD" id="cd00038">
    <property type="entry name" value="CAP_ED"/>
    <property type="match status" value="1"/>
</dbReference>
<dbReference type="InterPro" id="IPR018490">
    <property type="entry name" value="cNMP-bd_dom_sf"/>
</dbReference>
<dbReference type="Pfam" id="PF02518">
    <property type="entry name" value="HATPase_c"/>
    <property type="match status" value="1"/>
</dbReference>
<dbReference type="Gene3D" id="1.10.287.130">
    <property type="match status" value="1"/>
</dbReference>
<dbReference type="InterPro" id="IPR003661">
    <property type="entry name" value="HisK_dim/P_dom"/>
</dbReference>
<dbReference type="PANTHER" id="PTHR43065">
    <property type="entry name" value="SENSOR HISTIDINE KINASE"/>
    <property type="match status" value="1"/>
</dbReference>
<evidence type="ECO:0000259" key="5">
    <source>
        <dbReference type="PROSITE" id="PS50109"/>
    </source>
</evidence>
<dbReference type="InterPro" id="IPR000595">
    <property type="entry name" value="cNMP-bd_dom"/>
</dbReference>
<dbReference type="InterPro" id="IPR018488">
    <property type="entry name" value="cNMP-bd_CS"/>
</dbReference>